<name>A0A5A7UJ71_CUCMM</name>
<proteinExistence type="predicted"/>
<protein>
    <submittedName>
        <fullName evidence="2">Gag/pol protein</fullName>
    </submittedName>
</protein>
<evidence type="ECO:0000313" key="4">
    <source>
        <dbReference type="Proteomes" id="UP000321393"/>
    </source>
</evidence>
<accession>A0A5A7UJ71</accession>
<dbReference type="SUPFAM" id="SSF53098">
    <property type="entry name" value="Ribonuclease H-like"/>
    <property type="match status" value="1"/>
</dbReference>
<dbReference type="PANTHER" id="PTHR42648">
    <property type="entry name" value="TRANSPOSASE, PUTATIVE-RELATED"/>
    <property type="match status" value="1"/>
</dbReference>
<dbReference type="EMBL" id="SSTD01012547">
    <property type="protein sequence ID" value="TYK08624.1"/>
    <property type="molecule type" value="Genomic_DNA"/>
</dbReference>
<reference evidence="4 5" key="1">
    <citation type="submission" date="2019-08" db="EMBL/GenBank/DDBJ databases">
        <title>Draft genome sequences of two oriental melons (Cucumis melo L. var makuwa).</title>
        <authorList>
            <person name="Kwon S.-Y."/>
        </authorList>
    </citation>
    <scope>NUCLEOTIDE SEQUENCE [LARGE SCALE GENOMIC DNA]</scope>
    <source>
        <strain evidence="5">cv. Chang Bougi</strain>
        <strain evidence="4">cv. SW 3</strain>
        <tissue evidence="2">Leaf</tissue>
    </source>
</reference>
<dbReference type="OrthoDB" id="7691805at2759"/>
<evidence type="ECO:0000256" key="1">
    <source>
        <dbReference type="SAM" id="MobiDB-lite"/>
    </source>
</evidence>
<feature type="compositionally biased region" description="Basic residues" evidence="1">
    <location>
        <begin position="51"/>
        <end position="61"/>
    </location>
</feature>
<evidence type="ECO:0000313" key="5">
    <source>
        <dbReference type="Proteomes" id="UP000321947"/>
    </source>
</evidence>
<organism evidence="2 4">
    <name type="scientific">Cucumis melo var. makuwa</name>
    <name type="common">Oriental melon</name>
    <dbReference type="NCBI Taxonomy" id="1194695"/>
    <lineage>
        <taxon>Eukaryota</taxon>
        <taxon>Viridiplantae</taxon>
        <taxon>Streptophyta</taxon>
        <taxon>Embryophyta</taxon>
        <taxon>Tracheophyta</taxon>
        <taxon>Spermatophyta</taxon>
        <taxon>Magnoliopsida</taxon>
        <taxon>eudicotyledons</taxon>
        <taxon>Gunneridae</taxon>
        <taxon>Pentapetalae</taxon>
        <taxon>rosids</taxon>
        <taxon>fabids</taxon>
        <taxon>Cucurbitales</taxon>
        <taxon>Cucurbitaceae</taxon>
        <taxon>Benincaseae</taxon>
        <taxon>Cucumis</taxon>
    </lineage>
</organism>
<feature type="region of interest" description="Disordered" evidence="1">
    <location>
        <begin position="51"/>
        <end position="78"/>
    </location>
</feature>
<dbReference type="PANTHER" id="PTHR42648:SF27">
    <property type="entry name" value="RNA-DIRECTED DNA POLYMERASE"/>
    <property type="match status" value="1"/>
</dbReference>
<sequence>MVIAHQIMDSLSEMFKGQKEGEANVAHSKRFQKGLSFETKYEPLSSGFKKIQKKKGGKGKRSATVAKSERKAKETSSLKQLEEGEMTLKVGTGDVISAHAVAKEPLELIHSDLCGLMNHKFEALEKFKEYKAEFESLLSRTIKILQFDRGIEYMHLRFQDYMKNMKSNPNSQYLLPSSFWGYAVKTVGHILNNVPSKSVSETPFSYGEDVNLV</sequence>
<comment type="caution">
    <text evidence="2">The sequence shown here is derived from an EMBL/GenBank/DDBJ whole genome shotgun (WGS) entry which is preliminary data.</text>
</comment>
<evidence type="ECO:0000313" key="3">
    <source>
        <dbReference type="EMBL" id="TYK08624.1"/>
    </source>
</evidence>
<dbReference type="Proteomes" id="UP000321393">
    <property type="component" value="Unassembled WGS sequence"/>
</dbReference>
<evidence type="ECO:0000313" key="2">
    <source>
        <dbReference type="EMBL" id="KAA0054637.1"/>
    </source>
</evidence>
<dbReference type="AlphaFoldDB" id="A0A5A7UJ71"/>
<gene>
    <name evidence="3" type="ORF">E5676_scaffold3734G00560</name>
    <name evidence="2" type="ORF">E6C27_scaffold24G004440</name>
</gene>
<feature type="compositionally biased region" description="Basic and acidic residues" evidence="1">
    <location>
        <begin position="67"/>
        <end position="78"/>
    </location>
</feature>
<dbReference type="InterPro" id="IPR039537">
    <property type="entry name" value="Retrotran_Ty1/copia-like"/>
</dbReference>
<dbReference type="EMBL" id="SSTE01008830">
    <property type="protein sequence ID" value="KAA0054637.1"/>
    <property type="molecule type" value="Genomic_DNA"/>
</dbReference>
<dbReference type="Proteomes" id="UP000321947">
    <property type="component" value="Unassembled WGS sequence"/>
</dbReference>
<dbReference type="InterPro" id="IPR012337">
    <property type="entry name" value="RNaseH-like_sf"/>
</dbReference>